<keyword evidence="3" id="KW-0862">Zinc</keyword>
<dbReference type="EMBL" id="UHFF01000002">
    <property type="protein sequence ID" value="SUN44574.1"/>
    <property type="molecule type" value="Genomic_DNA"/>
</dbReference>
<dbReference type="PIRSF" id="PIRSF017292">
    <property type="entry name" value="UCP017292_Znf_CHY"/>
    <property type="match status" value="1"/>
</dbReference>
<dbReference type="Pfam" id="PF05495">
    <property type="entry name" value="zf-CHY"/>
    <property type="match status" value="1"/>
</dbReference>
<name>A0A380JMA1_9STRE</name>
<dbReference type="InterPro" id="IPR016694">
    <property type="entry name" value="UCP017292"/>
</dbReference>
<dbReference type="AlphaFoldDB" id="A0A380JMA1"/>
<keyword evidence="1" id="KW-0479">Metal-binding</keyword>
<dbReference type="InterPro" id="IPR037274">
    <property type="entry name" value="Znf_CHY_sf"/>
</dbReference>
<feature type="domain" description="CHY-type" evidence="4">
    <location>
        <begin position="8"/>
        <end position="82"/>
    </location>
</feature>
<dbReference type="RefSeq" id="WP_115250262.1">
    <property type="nucleotide sequence ID" value="NZ_UHFF01000002.1"/>
</dbReference>
<evidence type="ECO:0000259" key="4">
    <source>
        <dbReference type="PROSITE" id="PS51266"/>
    </source>
</evidence>
<dbReference type="SUPFAM" id="SSF161219">
    <property type="entry name" value="CHY zinc finger-like"/>
    <property type="match status" value="1"/>
</dbReference>
<organism evidence="5 6">
    <name type="scientific">Streptococcus equi subsp. equi</name>
    <dbReference type="NCBI Taxonomy" id="148942"/>
    <lineage>
        <taxon>Bacteria</taxon>
        <taxon>Bacillati</taxon>
        <taxon>Bacillota</taxon>
        <taxon>Bacilli</taxon>
        <taxon>Lactobacillales</taxon>
        <taxon>Streptococcaceae</taxon>
        <taxon>Streptococcus</taxon>
    </lineage>
</organism>
<reference evidence="5 6" key="1">
    <citation type="submission" date="2018-06" db="EMBL/GenBank/DDBJ databases">
        <authorList>
            <consortium name="Pathogen Informatics"/>
            <person name="Doyle S."/>
        </authorList>
    </citation>
    <scope>NUCLEOTIDE SEQUENCE [LARGE SCALE GENOMIC DNA]</scope>
    <source>
        <strain evidence="5 6">NCTC12092</strain>
    </source>
</reference>
<evidence type="ECO:0000256" key="2">
    <source>
        <dbReference type="ARBA" id="ARBA00022771"/>
    </source>
</evidence>
<sequence length="103" mass="12185">MRNCFGIALDQEYRCVHYYTVLDIVGLKCAQCQAYYACYHCHNTLQDHAFEPTDHKETYPVICGHYRQLLRRSEYECGSCPFCFSPFNPACHKHQDIYFSKEL</sequence>
<keyword evidence="2" id="KW-0863">Zinc-finger</keyword>
<dbReference type="GO" id="GO:0008270">
    <property type="term" value="F:zinc ion binding"/>
    <property type="evidence" value="ECO:0007669"/>
    <property type="project" value="UniProtKB-KW"/>
</dbReference>
<evidence type="ECO:0000256" key="3">
    <source>
        <dbReference type="ARBA" id="ARBA00022833"/>
    </source>
</evidence>
<evidence type="ECO:0000313" key="6">
    <source>
        <dbReference type="Proteomes" id="UP000254461"/>
    </source>
</evidence>
<dbReference type="InterPro" id="IPR008913">
    <property type="entry name" value="Znf_CHY"/>
</dbReference>
<proteinExistence type="predicted"/>
<protein>
    <submittedName>
        <fullName evidence="5">CHY zinc finger protein</fullName>
    </submittedName>
</protein>
<dbReference type="PROSITE" id="PS51266">
    <property type="entry name" value="ZF_CHY"/>
    <property type="match status" value="1"/>
</dbReference>
<dbReference type="Proteomes" id="UP000254461">
    <property type="component" value="Unassembled WGS sequence"/>
</dbReference>
<gene>
    <name evidence="5" type="ORF">NCTC12092_00137</name>
</gene>
<evidence type="ECO:0000256" key="1">
    <source>
        <dbReference type="ARBA" id="ARBA00022723"/>
    </source>
</evidence>
<accession>A0A380JMA1</accession>
<evidence type="ECO:0000313" key="5">
    <source>
        <dbReference type="EMBL" id="SUN44574.1"/>
    </source>
</evidence>